<proteinExistence type="predicted"/>
<comment type="caution">
    <text evidence="1">The sequence shown here is derived from an EMBL/GenBank/DDBJ whole genome shotgun (WGS) entry which is preliminary data.</text>
</comment>
<protein>
    <submittedName>
        <fullName evidence="1">Uncharacterized protein</fullName>
    </submittedName>
</protein>
<evidence type="ECO:0000313" key="2">
    <source>
        <dbReference type="Proteomes" id="UP001169764"/>
    </source>
</evidence>
<dbReference type="Proteomes" id="UP001169764">
    <property type="component" value="Unassembled WGS sequence"/>
</dbReference>
<evidence type="ECO:0000313" key="1">
    <source>
        <dbReference type="EMBL" id="MDO6415349.1"/>
    </source>
</evidence>
<gene>
    <name evidence="1" type="ORF">Q4F19_13225</name>
</gene>
<dbReference type="RefSeq" id="WP_303543296.1">
    <property type="nucleotide sequence ID" value="NZ_JAUOTP010000005.1"/>
</dbReference>
<dbReference type="EMBL" id="JAUOTP010000005">
    <property type="protein sequence ID" value="MDO6415349.1"/>
    <property type="molecule type" value="Genomic_DNA"/>
</dbReference>
<sequence length="1240" mass="134624">MAPPTTPADALALDDALENSLAGFDQLQLVIAIAGLQTDPAFQANAIRFEWLTRLALACCRGTRRPSLADLNRLLNAGLAASRIPLLEDPIEDVLVEPVCTQRGAFLIFTGAWEKAGFCTETVLGAFSMLPEGEPRGQALNHAYALLALSDALVRRAGLPRFTIGGGTPKGRVKAPDRESLEALSRRVVFTWHDLADLGIDAGLLTPFVLDPANWSGLREQEPGASMLEFRPLLLVEEGVVVAAPGNLSTAVRALLIDTAITGGMNKRLRVNLLAAQSTLVGQGGLVRGEGPVQPLANGFARESISELSLGRYVHALFVIEDFGAFPKDAFTFATDVDPAFGTAIADAIVAAHHHAVSQPGFRQGVTFLFLAGWGSGLNLELDLPALPGWQVIALSPHDGLLLGACDDATAKDLAWMDLQFHVVRGMGFEFAADNGFLNRFQLWRNTDHAFIPVEEIEARPPIRVSYDSNLMLQARREAYLAWDRRSLLRPGGVHATVMRMSPRTLFEERQPIYASYTAVQLGRIASAVVIDDWYPVWFELEQDPDDARHGDAFETFKAMLEWAGRVLPAALMSRIAPDTQPIAIGLIVQWPAEGNAVRSPLADDVIAASVRVTWDDSKGRARITLGPHWQIGLQRPDNYAEAALAAAVLDVVRAHAGVPGSSDGIVEVRGILGSNDARWRHAITVNRVIEALKAYGLVQQFEPIPESVSALVRTGIGWATRERDEGPVISGKAACRAFLDEQAGLLLASLRAGVRRFRRETLVTAALGAVQAAQADERHWGMSARALRAIHGDGSDRRVSFERHAGLNVALRASTIVAELAQAECPALKGLAVGTMDLSELQAHALLYFETIDMIPAIEAGRLEPVLRISPTGIIMRDHGFEENTIRRTVRVVHEAQRDRADRDYGRRMVNGDVDEAAPPSAGTDPALQAAVLAEYGVPLDGFVGLAQTCCDLAVERGSGIVTLPRSELAGQLAIATGQAPETIAQLLDRLILPHRNSWDDVPSGATARDFDLGKLDRRFSPIGRPLLALDAEPDPLLTVAPGLVERCILHNLQGAITGILQGDFWTSSRMRSYVGERGRIEGNEFNDTVAERLRGLGLTAYAAAKPAWCFNHKNTPDVAELGDFDVLALSPDGSRAWIVEAKDLKLCRTIGETARRLTDYEGRMVAGKPDKMLRHLRRVAYARAHAADLARRLKLTQTPVVAGLLVVNAPQPMEAMRTDDNEDARVVMLSDLDQVTWF</sequence>
<keyword evidence="2" id="KW-1185">Reference proteome</keyword>
<name>A0ABT8YCB6_9SPHN</name>
<reference evidence="1" key="1">
    <citation type="submission" date="2023-07" db="EMBL/GenBank/DDBJ databases">
        <authorList>
            <person name="Kim M."/>
        </authorList>
    </citation>
    <scope>NUCLEOTIDE SEQUENCE</scope>
    <source>
        <strain evidence="1">BIUV-7</strain>
    </source>
</reference>
<accession>A0ABT8YCB6</accession>
<organism evidence="1 2">
    <name type="scientific">Sphingomonas natans</name>
    <dbReference type="NCBI Taxonomy" id="3063330"/>
    <lineage>
        <taxon>Bacteria</taxon>
        <taxon>Pseudomonadati</taxon>
        <taxon>Pseudomonadota</taxon>
        <taxon>Alphaproteobacteria</taxon>
        <taxon>Sphingomonadales</taxon>
        <taxon>Sphingomonadaceae</taxon>
        <taxon>Sphingomonas</taxon>
    </lineage>
</organism>